<evidence type="ECO:0000313" key="1">
    <source>
        <dbReference type="Proteomes" id="UP001652623"/>
    </source>
</evidence>
<proteinExistence type="predicted"/>
<dbReference type="KEGG" id="zju:107410937"/>
<dbReference type="Pfam" id="PF05056">
    <property type="entry name" value="DUF674"/>
    <property type="match status" value="1"/>
</dbReference>
<organism evidence="1 2">
    <name type="scientific">Ziziphus jujuba</name>
    <name type="common">Chinese jujube</name>
    <name type="synonym">Ziziphus sativa</name>
    <dbReference type="NCBI Taxonomy" id="326968"/>
    <lineage>
        <taxon>Eukaryota</taxon>
        <taxon>Viridiplantae</taxon>
        <taxon>Streptophyta</taxon>
        <taxon>Embryophyta</taxon>
        <taxon>Tracheophyta</taxon>
        <taxon>Spermatophyta</taxon>
        <taxon>Magnoliopsida</taxon>
        <taxon>eudicotyledons</taxon>
        <taxon>Gunneridae</taxon>
        <taxon>Pentapetalae</taxon>
        <taxon>rosids</taxon>
        <taxon>fabids</taxon>
        <taxon>Rosales</taxon>
        <taxon>Rhamnaceae</taxon>
        <taxon>Paliureae</taxon>
        <taxon>Ziziphus</taxon>
    </lineage>
</organism>
<dbReference type="GeneID" id="107410937"/>
<dbReference type="InterPro" id="IPR007750">
    <property type="entry name" value="DUF674"/>
</dbReference>
<reference evidence="2" key="1">
    <citation type="submission" date="2025-08" db="UniProtKB">
        <authorList>
            <consortium name="RefSeq"/>
        </authorList>
    </citation>
    <scope>IDENTIFICATION</scope>
    <source>
        <tissue evidence="2">Seedling</tissue>
    </source>
</reference>
<dbReference type="FunCoup" id="A0A6P3ZGQ8">
    <property type="interactions" value="72"/>
</dbReference>
<sequence length="462" mass="51580">MSISLKGLVDKHKNKVVFVESDNDFVEVLFSLLTIPMGTITRLSCSKSKTVGTSCMYNLYESVKNIDVQLFRAEECKEMLLCPRRATEVLGHYLQCNSHGVAKRYLCCNEVYDFGSGLKCDVCKCGAYIYSRIELSSEPSSTPEDGDMFTKGNTRFVISDDLQIVSLSNGASLSLFSNLGVTDWSSVEERILEIQLVEVWDLLLCSLFSRTPLTETLLKHKPVPGITAGLRDVEKQARKGNIKQEGKFTVKLMVSKSKKIVCYAEAKEDFVNLLLSFLAVPVGHILKHRLNGFLNGCVDNLYKSVVELDEKCFKSKSHEKMLVSPMLALGFGYENDLISIEQASRPLFYSQLDNIGALLLYNDEDLHSKIASKAPGFSTVMDFNTGRDGFLKRHTMFTLTDSLIIRPISPLFVISILNELKVPFSDIEVKVVRVGKEEALRLLVASFLSDSALTHAFLGKPK</sequence>
<dbReference type="PANTHER" id="PTHR33103:SF27">
    <property type="entry name" value="OS04G0594700 PROTEIN"/>
    <property type="match status" value="1"/>
</dbReference>
<dbReference type="Proteomes" id="UP001652623">
    <property type="component" value="Chromosome 10"/>
</dbReference>
<dbReference type="PANTHER" id="PTHR33103">
    <property type="entry name" value="OS01G0153900 PROTEIN"/>
    <property type="match status" value="1"/>
</dbReference>
<dbReference type="AlphaFoldDB" id="A0A6P3ZGQ8"/>
<dbReference type="InParanoid" id="A0A6P3ZGQ8"/>
<name>A0A6P3ZGQ8_ZIZJJ</name>
<protein>
    <submittedName>
        <fullName evidence="2">Uncharacterized protein LOC107410937</fullName>
    </submittedName>
</protein>
<evidence type="ECO:0000313" key="2">
    <source>
        <dbReference type="RefSeq" id="XP_015873910.3"/>
    </source>
</evidence>
<dbReference type="RefSeq" id="XP_015873910.3">
    <property type="nucleotide sequence ID" value="XM_016018424.4"/>
</dbReference>
<keyword evidence="1" id="KW-1185">Reference proteome</keyword>
<gene>
    <name evidence="2" type="primary">LOC107410937</name>
</gene>
<accession>A0A6P3ZGQ8</accession>